<comment type="caution">
    <text evidence="1">The sequence shown here is derived from an EMBL/GenBank/DDBJ whole genome shotgun (WGS) entry which is preliminary data.</text>
</comment>
<reference evidence="1" key="1">
    <citation type="journal article" date="2019" name="Nat. Med.">
        <title>A library of human gut bacterial isolates paired with longitudinal multiomics data enables mechanistic microbiome research.</title>
        <authorList>
            <person name="Poyet M."/>
            <person name="Groussin M."/>
            <person name="Gibbons S.M."/>
            <person name="Avila-Pacheco J."/>
            <person name="Jiang X."/>
            <person name="Kearney S.M."/>
            <person name="Perrotta A.R."/>
            <person name="Berdy B."/>
            <person name="Zhao S."/>
            <person name="Lieberman T.D."/>
            <person name="Swanson P.K."/>
            <person name="Smith M."/>
            <person name="Roesemann S."/>
            <person name="Alexander J.E."/>
            <person name="Rich S.A."/>
            <person name="Livny J."/>
            <person name="Vlamakis H."/>
            <person name="Clish C."/>
            <person name="Bullock K."/>
            <person name="Deik A."/>
            <person name="Scott J."/>
            <person name="Pierce K.A."/>
            <person name="Xavier R.J."/>
            <person name="Alm E.J."/>
        </authorList>
    </citation>
    <scope>NUCLEOTIDE SEQUENCE</scope>
    <source>
        <strain evidence="1">BIOML-A18</strain>
    </source>
</reference>
<evidence type="ECO:0000313" key="1">
    <source>
        <dbReference type="EMBL" id="MSA69215.1"/>
    </source>
</evidence>
<accession>A0A6A8H2A3</accession>
<proteinExistence type="predicted"/>
<gene>
    <name evidence="1" type="ORF">GKC89_09015</name>
</gene>
<name>A0A6A8H2A3_9LACO</name>
<sequence>MDHFSVKSGPKRLNFYGQKAVFDHFVRNRHFSGRPFTDRVPIFIDVSVNDDDFAKCSAAHRLLNHCTRLRLRAKR</sequence>
<dbReference type="EMBL" id="WKOD01000031">
    <property type="protein sequence ID" value="MSA69215.1"/>
    <property type="molecule type" value="Genomic_DNA"/>
</dbReference>
<organism evidence="1">
    <name type="scientific">Ligilactobacillus ruminis</name>
    <dbReference type="NCBI Taxonomy" id="1623"/>
    <lineage>
        <taxon>Bacteria</taxon>
        <taxon>Bacillati</taxon>
        <taxon>Bacillota</taxon>
        <taxon>Bacilli</taxon>
        <taxon>Lactobacillales</taxon>
        <taxon>Lactobacillaceae</taxon>
        <taxon>Ligilactobacillus</taxon>
    </lineage>
</organism>
<dbReference type="AlphaFoldDB" id="A0A6A8H2A3"/>
<protein>
    <submittedName>
        <fullName evidence="1">Uncharacterized protein</fullName>
    </submittedName>
</protein>